<comment type="subcellular location">
    <subcellularLocation>
        <location evidence="1">Cell membrane</location>
        <topology evidence="1">Multi-pass membrane protein</topology>
    </subcellularLocation>
</comment>
<proteinExistence type="predicted"/>
<comment type="caution">
    <text evidence="8">The sequence shown here is derived from an EMBL/GenBank/DDBJ whole genome shotgun (WGS) entry which is preliminary data.</text>
</comment>
<feature type="transmembrane region" description="Helical" evidence="6">
    <location>
        <begin position="236"/>
        <end position="257"/>
    </location>
</feature>
<dbReference type="PROSITE" id="PS50850">
    <property type="entry name" value="MFS"/>
    <property type="match status" value="1"/>
</dbReference>
<dbReference type="SUPFAM" id="SSF103473">
    <property type="entry name" value="MFS general substrate transporter"/>
    <property type="match status" value="1"/>
</dbReference>
<dbReference type="GO" id="GO:0005886">
    <property type="term" value="C:plasma membrane"/>
    <property type="evidence" value="ECO:0007669"/>
    <property type="project" value="UniProtKB-SubCell"/>
</dbReference>
<evidence type="ECO:0000256" key="2">
    <source>
        <dbReference type="ARBA" id="ARBA00022475"/>
    </source>
</evidence>
<evidence type="ECO:0000256" key="1">
    <source>
        <dbReference type="ARBA" id="ARBA00004651"/>
    </source>
</evidence>
<keyword evidence="3 6" id="KW-0812">Transmembrane</keyword>
<dbReference type="PANTHER" id="PTHR43124:SF3">
    <property type="entry name" value="CHLORAMPHENICOL EFFLUX PUMP RV0191"/>
    <property type="match status" value="1"/>
</dbReference>
<dbReference type="Proteomes" id="UP000309550">
    <property type="component" value="Unassembled WGS sequence"/>
</dbReference>
<dbReference type="EMBL" id="VANS01000001">
    <property type="protein sequence ID" value="TMM55186.1"/>
    <property type="molecule type" value="Genomic_DNA"/>
</dbReference>
<feature type="transmembrane region" description="Helical" evidence="6">
    <location>
        <begin position="359"/>
        <end position="379"/>
    </location>
</feature>
<evidence type="ECO:0000256" key="4">
    <source>
        <dbReference type="ARBA" id="ARBA00022989"/>
    </source>
</evidence>
<reference evidence="8 9" key="1">
    <citation type="submission" date="2019-05" db="EMBL/GenBank/DDBJ databases">
        <title>Sulfitobacter sabulilitoris sp. nov., isolated from a marine sand.</title>
        <authorList>
            <person name="Yoon J.-H."/>
        </authorList>
    </citation>
    <scope>NUCLEOTIDE SEQUENCE [LARGE SCALE GENOMIC DNA]</scope>
    <source>
        <strain evidence="8 9">HSMS-29</strain>
    </source>
</reference>
<feature type="transmembrane region" description="Helical" evidence="6">
    <location>
        <begin position="324"/>
        <end position="347"/>
    </location>
</feature>
<dbReference type="InterPro" id="IPR011701">
    <property type="entry name" value="MFS"/>
</dbReference>
<dbReference type="Pfam" id="PF07690">
    <property type="entry name" value="MFS_1"/>
    <property type="match status" value="1"/>
</dbReference>
<dbReference type="GO" id="GO:0022857">
    <property type="term" value="F:transmembrane transporter activity"/>
    <property type="evidence" value="ECO:0007669"/>
    <property type="project" value="InterPro"/>
</dbReference>
<keyword evidence="4 6" id="KW-1133">Transmembrane helix</keyword>
<feature type="transmembrane region" description="Helical" evidence="6">
    <location>
        <begin position="199"/>
        <end position="224"/>
    </location>
</feature>
<evidence type="ECO:0000256" key="3">
    <source>
        <dbReference type="ARBA" id="ARBA00022692"/>
    </source>
</evidence>
<evidence type="ECO:0000313" key="9">
    <source>
        <dbReference type="Proteomes" id="UP000309550"/>
    </source>
</evidence>
<evidence type="ECO:0000313" key="8">
    <source>
        <dbReference type="EMBL" id="TMM55186.1"/>
    </source>
</evidence>
<keyword evidence="9" id="KW-1185">Reference proteome</keyword>
<keyword evidence="2" id="KW-1003">Cell membrane</keyword>
<feature type="transmembrane region" description="Helical" evidence="6">
    <location>
        <begin position="40"/>
        <end position="59"/>
    </location>
</feature>
<feature type="transmembrane region" description="Helical" evidence="6">
    <location>
        <begin position="269"/>
        <end position="287"/>
    </location>
</feature>
<gene>
    <name evidence="8" type="ORF">FDT80_06385</name>
</gene>
<protein>
    <submittedName>
        <fullName evidence="8">MFS transporter</fullName>
    </submittedName>
</protein>
<keyword evidence="5 6" id="KW-0472">Membrane</keyword>
<feature type="transmembrane region" description="Helical" evidence="6">
    <location>
        <begin position="96"/>
        <end position="114"/>
    </location>
</feature>
<feature type="transmembrane region" description="Helical" evidence="6">
    <location>
        <begin position="293"/>
        <end position="312"/>
    </location>
</feature>
<dbReference type="PANTHER" id="PTHR43124">
    <property type="entry name" value="PURINE EFFLUX PUMP PBUE"/>
    <property type="match status" value="1"/>
</dbReference>
<evidence type="ECO:0000256" key="5">
    <source>
        <dbReference type="ARBA" id="ARBA00023136"/>
    </source>
</evidence>
<feature type="transmembrane region" description="Helical" evidence="6">
    <location>
        <begin position="126"/>
        <end position="147"/>
    </location>
</feature>
<dbReference type="RefSeq" id="WP_138661355.1">
    <property type="nucleotide sequence ID" value="NZ_VANS01000001.1"/>
</dbReference>
<dbReference type="OrthoDB" id="7738352at2"/>
<evidence type="ECO:0000256" key="6">
    <source>
        <dbReference type="SAM" id="Phobius"/>
    </source>
</evidence>
<dbReference type="Gene3D" id="1.20.1250.20">
    <property type="entry name" value="MFS general substrate transporter like domains"/>
    <property type="match status" value="2"/>
</dbReference>
<accession>A0A5S3PLP8</accession>
<name>A0A5S3PLP8_9RHOB</name>
<feature type="transmembrane region" description="Helical" evidence="6">
    <location>
        <begin position="159"/>
        <end position="179"/>
    </location>
</feature>
<dbReference type="InterPro" id="IPR036259">
    <property type="entry name" value="MFS_trans_sf"/>
</dbReference>
<feature type="domain" description="Major facilitator superfamily (MFS) profile" evidence="7">
    <location>
        <begin position="5"/>
        <end position="381"/>
    </location>
</feature>
<dbReference type="InterPro" id="IPR050189">
    <property type="entry name" value="MFS_Efflux_Transporters"/>
</dbReference>
<dbReference type="InterPro" id="IPR020846">
    <property type="entry name" value="MFS_dom"/>
</dbReference>
<evidence type="ECO:0000259" key="7">
    <source>
        <dbReference type="PROSITE" id="PS50850"/>
    </source>
</evidence>
<sequence>MRWRILALLFLARIGLGLQFQTLASVGDSLTSDFGLDYAGVGLLIGLFMLPGLFLALPAGYLGRFATDRQMVVTGLGALALGGLVSSIAADSAMIGVGRLIAGAGFLSATLYFTKMVADWFEGREIATAMSILVMSWPFGIAMGQVGHAWLQQTYGWQVPFQAASAYCLIAALGVHVLYQAPHDLPAADTAGAARMTPLEWQLIICAAGAWAVFNAGYVTYLSFGPKVLEGFGQSALAAAGIISIGSWVMIVSGAVCGQIADRFGRRDVILTVCMGGAIAALMLLGVPRAGFAASLVFGLVGMAPAGVIMAMAGQALRPQVRAFGMGIFFTIYFAIMMAAPPVAGAILDLTGQEQGPMLLAMALFALVVPLSQSFRYFASRSAAACRETSKPDVGTA</sequence>
<dbReference type="AlphaFoldDB" id="A0A5S3PLP8"/>
<feature type="transmembrane region" description="Helical" evidence="6">
    <location>
        <begin position="71"/>
        <end position="90"/>
    </location>
</feature>
<organism evidence="8 9">
    <name type="scientific">Sulfitobacter sabulilitoris</name>
    <dbReference type="NCBI Taxonomy" id="2562655"/>
    <lineage>
        <taxon>Bacteria</taxon>
        <taxon>Pseudomonadati</taxon>
        <taxon>Pseudomonadota</taxon>
        <taxon>Alphaproteobacteria</taxon>
        <taxon>Rhodobacterales</taxon>
        <taxon>Roseobacteraceae</taxon>
        <taxon>Sulfitobacter</taxon>
    </lineage>
</organism>